<feature type="transmembrane region" description="Helical" evidence="7">
    <location>
        <begin position="87"/>
        <end position="109"/>
    </location>
</feature>
<keyword evidence="4 7" id="KW-0812">Transmembrane</keyword>
<feature type="transmembrane region" description="Helical" evidence="7">
    <location>
        <begin position="394"/>
        <end position="411"/>
    </location>
</feature>
<feature type="transmembrane region" description="Helical" evidence="7">
    <location>
        <begin position="370"/>
        <end position="388"/>
    </location>
</feature>
<dbReference type="GO" id="GO:0042907">
    <property type="term" value="F:xanthine transmembrane transporter activity"/>
    <property type="evidence" value="ECO:0007669"/>
    <property type="project" value="TreeGrafter"/>
</dbReference>
<feature type="transmembrane region" description="Helical" evidence="7">
    <location>
        <begin position="308"/>
        <end position="331"/>
    </location>
</feature>
<comment type="similarity">
    <text evidence="2">Belongs to the nucleobase:cation symporter-2 (NCS2) (TC 2.A.40) family.</text>
</comment>
<keyword evidence="3" id="KW-0813">Transport</keyword>
<feature type="transmembrane region" description="Helical" evidence="7">
    <location>
        <begin position="228"/>
        <end position="246"/>
    </location>
</feature>
<reference evidence="8 9" key="1">
    <citation type="submission" date="2020-08" db="EMBL/GenBank/DDBJ databases">
        <title>Sequencing the genomes of 1000 actinobacteria strains.</title>
        <authorList>
            <person name="Klenk H.-P."/>
        </authorList>
    </citation>
    <scope>NUCLEOTIDE SEQUENCE [LARGE SCALE GENOMIC DNA]</scope>
    <source>
        <strain evidence="8 9">DSM 45582</strain>
    </source>
</reference>
<proteinExistence type="inferred from homology"/>
<feature type="transmembrane region" description="Helical" evidence="7">
    <location>
        <begin position="116"/>
        <end position="134"/>
    </location>
</feature>
<keyword evidence="9" id="KW-1185">Reference proteome</keyword>
<evidence type="ECO:0000313" key="9">
    <source>
        <dbReference type="Proteomes" id="UP000580474"/>
    </source>
</evidence>
<name>A0A840NG13_9PSEU</name>
<dbReference type="EMBL" id="JACHIV010000001">
    <property type="protein sequence ID" value="MBB5069193.1"/>
    <property type="molecule type" value="Genomic_DNA"/>
</dbReference>
<feature type="transmembrane region" description="Helical" evidence="7">
    <location>
        <begin position="146"/>
        <end position="163"/>
    </location>
</feature>
<organism evidence="8 9">
    <name type="scientific">Saccharopolyspora gloriosae</name>
    <dbReference type="NCBI Taxonomy" id="455344"/>
    <lineage>
        <taxon>Bacteria</taxon>
        <taxon>Bacillati</taxon>
        <taxon>Actinomycetota</taxon>
        <taxon>Actinomycetes</taxon>
        <taxon>Pseudonocardiales</taxon>
        <taxon>Pseudonocardiaceae</taxon>
        <taxon>Saccharopolyspora</taxon>
    </lineage>
</organism>
<evidence type="ECO:0000256" key="4">
    <source>
        <dbReference type="ARBA" id="ARBA00022692"/>
    </source>
</evidence>
<feature type="transmembrane region" description="Helical" evidence="7">
    <location>
        <begin position="12"/>
        <end position="34"/>
    </location>
</feature>
<comment type="caution">
    <text evidence="8">The sequence shown here is derived from an EMBL/GenBank/DDBJ whole genome shotgun (WGS) entry which is preliminary data.</text>
</comment>
<dbReference type="AlphaFoldDB" id="A0A840NG13"/>
<evidence type="ECO:0000256" key="2">
    <source>
        <dbReference type="ARBA" id="ARBA00008821"/>
    </source>
</evidence>
<feature type="transmembrane region" description="Helical" evidence="7">
    <location>
        <begin position="63"/>
        <end position="81"/>
    </location>
</feature>
<dbReference type="Proteomes" id="UP000580474">
    <property type="component" value="Unassembled WGS sequence"/>
</dbReference>
<accession>A0A840NG13</accession>
<dbReference type="InterPro" id="IPR006043">
    <property type="entry name" value="NCS2"/>
</dbReference>
<dbReference type="PANTHER" id="PTHR42810">
    <property type="entry name" value="PURINE PERMEASE C1399.01C-RELATED"/>
    <property type="match status" value="1"/>
</dbReference>
<evidence type="ECO:0000256" key="1">
    <source>
        <dbReference type="ARBA" id="ARBA00004141"/>
    </source>
</evidence>
<dbReference type="PANTHER" id="PTHR42810:SF2">
    <property type="entry name" value="PURINE PERMEASE C1399.01C-RELATED"/>
    <property type="match status" value="1"/>
</dbReference>
<protein>
    <submittedName>
        <fullName evidence="8">Uracil-xanthine permease</fullName>
    </submittedName>
</protein>
<feature type="transmembrane region" description="Helical" evidence="7">
    <location>
        <begin position="40"/>
        <end position="56"/>
    </location>
</feature>
<gene>
    <name evidence="8" type="ORF">BJ969_002281</name>
</gene>
<dbReference type="Pfam" id="PF00860">
    <property type="entry name" value="Xan_ur_permease"/>
    <property type="match status" value="1"/>
</dbReference>
<evidence type="ECO:0000256" key="7">
    <source>
        <dbReference type="SAM" id="Phobius"/>
    </source>
</evidence>
<evidence type="ECO:0000256" key="6">
    <source>
        <dbReference type="ARBA" id="ARBA00023136"/>
    </source>
</evidence>
<keyword evidence="6 7" id="KW-0472">Membrane</keyword>
<evidence type="ECO:0000313" key="8">
    <source>
        <dbReference type="EMBL" id="MBB5069193.1"/>
    </source>
</evidence>
<comment type="subcellular location">
    <subcellularLocation>
        <location evidence="1">Membrane</location>
        <topology evidence="1">Multi-pass membrane protein</topology>
    </subcellularLocation>
</comment>
<evidence type="ECO:0000256" key="5">
    <source>
        <dbReference type="ARBA" id="ARBA00022989"/>
    </source>
</evidence>
<evidence type="ECO:0000256" key="3">
    <source>
        <dbReference type="ARBA" id="ARBA00022448"/>
    </source>
</evidence>
<feature type="transmembrane region" description="Helical" evidence="7">
    <location>
        <begin position="170"/>
        <end position="190"/>
    </location>
</feature>
<keyword evidence="5 7" id="KW-1133">Transmembrane helix</keyword>
<sequence length="420" mass="42678">MAPGERLTWGRTIGFGAQHVVAMFGATFVFPVLMGLDPNLAIMVSGGATILFLLVVQGKIPSYLGSSASFVGAVTAIRAGGGDTATVTGAILVSGAVLAAVGAVVHFAGPAVVHRLLPPVLSGAVVLLIGFNLAPVVAETYWPQDQWIALITMIIVVAGSVLLPGFLGRIAVFLGLAGGYLLSWAFDVLFGPITAPNADGVVGTHPRVDLSGVADAPWFGLPEVHAPSFSASAIIVVLPAVIALLAENTGHVKAVEEMTGTDLQGSLGRAVFADGFATTLSSALGGPPTTTYAENIGVMAATRVYSTAAYWVAALVAVGFGLCPKFGAVVAAIPGGVLGGITVVLYGMVGLLGVKIWVQNRVDFADPVNLLPVAAGVIAGIGDVSLTFTPSLSLSGIALGTVITLLGYHLLRAFRPARHE</sequence>
<feature type="transmembrane region" description="Helical" evidence="7">
    <location>
        <begin position="337"/>
        <end position="358"/>
    </location>
</feature>
<dbReference type="GO" id="GO:0005886">
    <property type="term" value="C:plasma membrane"/>
    <property type="evidence" value="ECO:0007669"/>
    <property type="project" value="TreeGrafter"/>
</dbReference>